<reference evidence="1 2" key="1">
    <citation type="submission" date="2017-01" db="EMBL/GenBank/DDBJ databases">
        <title>Novel large sulfur bacteria in the metagenomes of groundwater-fed chemosynthetic microbial mats in the Lake Huron basin.</title>
        <authorList>
            <person name="Sharrar A.M."/>
            <person name="Flood B.E."/>
            <person name="Bailey J.V."/>
            <person name="Jones D.S."/>
            <person name="Biddanda B."/>
            <person name="Ruberg S.A."/>
            <person name="Marcus D.N."/>
            <person name="Dick G.J."/>
        </authorList>
    </citation>
    <scope>NUCLEOTIDE SEQUENCE [LARGE SCALE GENOMIC DNA]</scope>
    <source>
        <strain evidence="1">A7</strain>
    </source>
</reference>
<evidence type="ECO:0000313" key="1">
    <source>
        <dbReference type="EMBL" id="OQW86633.1"/>
    </source>
</evidence>
<dbReference type="InterPro" id="IPR007813">
    <property type="entry name" value="PilN"/>
</dbReference>
<comment type="caution">
    <text evidence="1">The sequence shown here is derived from an EMBL/GenBank/DDBJ whole genome shotgun (WGS) entry which is preliminary data.</text>
</comment>
<dbReference type="EMBL" id="MTEI01000014">
    <property type="protein sequence ID" value="OQW86633.1"/>
    <property type="molecule type" value="Genomic_DNA"/>
</dbReference>
<name>A0A1W9KQU7_9BURK</name>
<organism evidence="1 2">
    <name type="scientific">Rhodoferax ferrireducens</name>
    <dbReference type="NCBI Taxonomy" id="192843"/>
    <lineage>
        <taxon>Bacteria</taxon>
        <taxon>Pseudomonadati</taxon>
        <taxon>Pseudomonadota</taxon>
        <taxon>Betaproteobacteria</taxon>
        <taxon>Burkholderiales</taxon>
        <taxon>Comamonadaceae</taxon>
        <taxon>Rhodoferax</taxon>
    </lineage>
</organism>
<dbReference type="Pfam" id="PF05137">
    <property type="entry name" value="PilN"/>
    <property type="match status" value="1"/>
</dbReference>
<proteinExistence type="predicted"/>
<gene>
    <name evidence="1" type="ORF">BWK72_16225</name>
</gene>
<accession>A0A1W9KQU7</accession>
<protein>
    <recommendedName>
        <fullName evidence="3">Fimbrial assembly</fullName>
    </recommendedName>
</protein>
<evidence type="ECO:0000313" key="2">
    <source>
        <dbReference type="Proteomes" id="UP000192505"/>
    </source>
</evidence>
<sequence length="174" mass="19004">MNPLDINFVKRRRLASSLGWLLLAAGLVAAGTVSGDYLAARDELGRVEMKQARSLKSTASPARRALAEPVVGEDRLAVERVVSQLQLPWDTILSEIETRTGPKVALLDIEAQGQTRTLRLTGEAKSMSDVVAYLGRLRQSRYVAAADLSHHEEKQSGAVPVIRFSLDATWKVPS</sequence>
<evidence type="ECO:0008006" key="3">
    <source>
        <dbReference type="Google" id="ProtNLM"/>
    </source>
</evidence>
<dbReference type="AlphaFoldDB" id="A0A1W9KQU7"/>
<dbReference type="Proteomes" id="UP000192505">
    <property type="component" value="Unassembled WGS sequence"/>
</dbReference>